<dbReference type="Gene3D" id="3.30.559.10">
    <property type="entry name" value="Chloramphenicol acetyltransferase-like domain"/>
    <property type="match status" value="1"/>
</dbReference>
<evidence type="ECO:0000256" key="1">
    <source>
        <dbReference type="ARBA" id="ARBA00004275"/>
    </source>
</evidence>
<evidence type="ECO:0000256" key="19">
    <source>
        <dbReference type="SAM" id="Coils"/>
    </source>
</evidence>
<proteinExistence type="inferred from homology"/>
<evidence type="ECO:0000313" key="21">
    <source>
        <dbReference type="EMBL" id="KAE9405694.1"/>
    </source>
</evidence>
<keyword evidence="10" id="KW-0496">Mitochondrion</keyword>
<evidence type="ECO:0000313" key="22">
    <source>
        <dbReference type="Proteomes" id="UP000799118"/>
    </source>
</evidence>
<keyword evidence="12" id="KW-0576">Peroxisome</keyword>
<keyword evidence="5" id="KW-0808">Transferase</keyword>
<organism evidence="21 22">
    <name type="scientific">Gymnopus androsaceus JB14</name>
    <dbReference type="NCBI Taxonomy" id="1447944"/>
    <lineage>
        <taxon>Eukaryota</taxon>
        <taxon>Fungi</taxon>
        <taxon>Dikarya</taxon>
        <taxon>Basidiomycota</taxon>
        <taxon>Agaricomycotina</taxon>
        <taxon>Agaricomycetes</taxon>
        <taxon>Agaricomycetidae</taxon>
        <taxon>Agaricales</taxon>
        <taxon>Marasmiineae</taxon>
        <taxon>Omphalotaceae</taxon>
        <taxon>Gymnopus</taxon>
    </lineage>
</organism>
<dbReference type="GO" id="GO:0005743">
    <property type="term" value="C:mitochondrial inner membrane"/>
    <property type="evidence" value="ECO:0007669"/>
    <property type="project" value="UniProtKB-SubCell"/>
</dbReference>
<dbReference type="FunFam" id="3.30.559.70:FF:000007">
    <property type="entry name" value="Carnitine O-acetyltransferase, mitochondrial"/>
    <property type="match status" value="1"/>
</dbReference>
<dbReference type="PROSITE" id="PS00439">
    <property type="entry name" value="ACYLTRANSF_C_1"/>
    <property type="match status" value="1"/>
</dbReference>
<feature type="active site" description="Proton acceptor" evidence="18">
    <location>
        <position position="330"/>
    </location>
</feature>
<dbReference type="PANTHER" id="PTHR22589">
    <property type="entry name" value="CARNITINE O-ACYLTRANSFERASE"/>
    <property type="match status" value="1"/>
</dbReference>
<keyword evidence="8" id="KW-0809">Transit peptide</keyword>
<dbReference type="EC" id="2.3.1.7" evidence="16"/>
<comment type="similarity">
    <text evidence="3">Belongs to the carnitine/choline acetyltransferase family.</text>
</comment>
<dbReference type="GO" id="GO:0006631">
    <property type="term" value="P:fatty acid metabolic process"/>
    <property type="evidence" value="ECO:0007669"/>
    <property type="project" value="UniProtKB-KW"/>
</dbReference>
<sequence>MSKHRSSSSKSSETIPPGYTIDPSSPPMLRFQASLPTLPVPTLASTLPKYLSTVRPHVSDVEFQETKASIEAFLESPVAKELQRRLEARAADPRTTNWLSDWWNHAAYMGYRDPVVVFVSYYYVHVDDPLRTTAEKRGAALVKGIMAFRELVESGQLEPEKVRGAPLCMDSYKWLFHGCRYPVKPADTARKFDPKAHNHIVFMRKNKFFKVPLAVEGGRELSASELEMQISRVIALADSTPEAIPIGALTSDNRDLWADARERLVAVTPNAKTLEEIESSMIIVCLDDTSPVTRNDISHACWVGDGRNRFYDKHQLIIFANGRSGFLGEHSCMDGTPTLRMNEFVLAHAEATAKAPAQTHSDGATASLLEPVELKFIINDEIRDFIKAAEERFDTLVGGHELNVLHYTTYGKSLITSKFKVSPDAWVQLVKQLAWYKTFRRMAVTYESAQTRKYQKGRTEVIRSASEEGKKWVEAMRDPKETNATRANLFRTAVARHLQYAAWAADGQGVDRHLFGLKRIFDESKASNTSANAKGNALGEAELPSLYTDPSYAKTSHWELSTSQLSSRYFDGWGYGEVVPDGYGLSYAIGDDYIRWTITNLKEKRNGEELKKALEEAADEVKGMMEGALKEGEGKAKL</sequence>
<evidence type="ECO:0000256" key="8">
    <source>
        <dbReference type="ARBA" id="ARBA00022946"/>
    </source>
</evidence>
<gene>
    <name evidence="21" type="ORF">BT96DRAFT_915903</name>
</gene>
<dbReference type="EMBL" id="ML769407">
    <property type="protein sequence ID" value="KAE9405694.1"/>
    <property type="molecule type" value="Genomic_DNA"/>
</dbReference>
<keyword evidence="22" id="KW-1185">Reference proteome</keyword>
<evidence type="ECO:0000256" key="5">
    <source>
        <dbReference type="ARBA" id="ARBA00022679"/>
    </source>
</evidence>
<dbReference type="InterPro" id="IPR039551">
    <property type="entry name" value="Cho/carn_acyl_trans"/>
</dbReference>
<evidence type="ECO:0000256" key="2">
    <source>
        <dbReference type="ARBA" id="ARBA00004443"/>
    </source>
</evidence>
<dbReference type="Proteomes" id="UP000799118">
    <property type="component" value="Unassembled WGS sequence"/>
</dbReference>
<dbReference type="PANTHER" id="PTHR22589:SF103">
    <property type="entry name" value="CARNITINE O-ACETYL-TRANSFERASE, ISOFORM A-RELATED"/>
    <property type="match status" value="1"/>
</dbReference>
<keyword evidence="4" id="KW-0813">Transport</keyword>
<comment type="catalytic activity">
    <reaction evidence="14">
        <text>(R)-carnitine + acetyl-CoA = O-acetyl-(R)-carnitine + CoA</text>
        <dbReference type="Rhea" id="RHEA:21136"/>
        <dbReference type="ChEBI" id="CHEBI:16347"/>
        <dbReference type="ChEBI" id="CHEBI:57287"/>
        <dbReference type="ChEBI" id="CHEBI:57288"/>
        <dbReference type="ChEBI" id="CHEBI:57589"/>
        <dbReference type="EC" id="2.3.1.7"/>
    </reaction>
</comment>
<reference evidence="21" key="1">
    <citation type="journal article" date="2019" name="Environ. Microbiol.">
        <title>Fungal ecological strategies reflected in gene transcription - a case study of two litter decomposers.</title>
        <authorList>
            <person name="Barbi F."/>
            <person name="Kohler A."/>
            <person name="Barry K."/>
            <person name="Baskaran P."/>
            <person name="Daum C."/>
            <person name="Fauchery L."/>
            <person name="Ihrmark K."/>
            <person name="Kuo A."/>
            <person name="LaButti K."/>
            <person name="Lipzen A."/>
            <person name="Morin E."/>
            <person name="Grigoriev I.V."/>
            <person name="Henrissat B."/>
            <person name="Lindahl B."/>
            <person name="Martin F."/>
        </authorList>
    </citation>
    <scope>NUCLEOTIDE SEQUENCE</scope>
    <source>
        <strain evidence="21">JB14</strain>
    </source>
</reference>
<keyword evidence="9" id="KW-0443">Lipid metabolism</keyword>
<evidence type="ECO:0000256" key="17">
    <source>
        <dbReference type="ARBA" id="ARBA00073438"/>
    </source>
</evidence>
<keyword evidence="7" id="KW-0276">Fatty acid metabolism</keyword>
<dbReference type="GO" id="GO:0005777">
    <property type="term" value="C:peroxisome"/>
    <property type="evidence" value="ECO:0007669"/>
    <property type="project" value="UniProtKB-SubCell"/>
</dbReference>
<evidence type="ECO:0000256" key="14">
    <source>
        <dbReference type="ARBA" id="ARBA00052702"/>
    </source>
</evidence>
<dbReference type="GO" id="GO:0009437">
    <property type="term" value="P:carnitine metabolic process"/>
    <property type="evidence" value="ECO:0007669"/>
    <property type="project" value="TreeGrafter"/>
</dbReference>
<feature type="domain" description="Choline/carnitine acyltransferase" evidence="20">
    <location>
        <begin position="38"/>
        <end position="616"/>
    </location>
</feature>
<evidence type="ECO:0000256" key="7">
    <source>
        <dbReference type="ARBA" id="ARBA00022832"/>
    </source>
</evidence>
<evidence type="ECO:0000256" key="11">
    <source>
        <dbReference type="ARBA" id="ARBA00023136"/>
    </source>
</evidence>
<evidence type="ECO:0000256" key="16">
    <source>
        <dbReference type="ARBA" id="ARBA00066910"/>
    </source>
</evidence>
<dbReference type="GO" id="GO:0004092">
    <property type="term" value="F:carnitine O-acetyltransferase activity"/>
    <property type="evidence" value="ECO:0007669"/>
    <property type="project" value="UniProtKB-EC"/>
</dbReference>
<comment type="subcellular location">
    <subcellularLocation>
        <location evidence="2">Mitochondrion inner membrane</location>
        <topology evidence="2">Peripheral membrane protein</topology>
        <orientation evidence="2">Matrix side</orientation>
    </subcellularLocation>
    <subcellularLocation>
        <location evidence="1">Peroxisome</location>
    </subcellularLocation>
</comment>
<keyword evidence="11" id="KW-0472">Membrane</keyword>
<evidence type="ECO:0000256" key="9">
    <source>
        <dbReference type="ARBA" id="ARBA00023098"/>
    </source>
</evidence>
<dbReference type="InterPro" id="IPR042231">
    <property type="entry name" value="Cho/carn_acyl_trans_2"/>
</dbReference>
<feature type="coiled-coil region" evidence="19">
    <location>
        <begin position="600"/>
        <end position="631"/>
    </location>
</feature>
<evidence type="ECO:0000256" key="13">
    <source>
        <dbReference type="ARBA" id="ARBA00023315"/>
    </source>
</evidence>
<evidence type="ECO:0000256" key="10">
    <source>
        <dbReference type="ARBA" id="ARBA00023128"/>
    </source>
</evidence>
<accession>A0A6A4IA86</accession>
<dbReference type="AlphaFoldDB" id="A0A6A4IA86"/>
<evidence type="ECO:0000256" key="18">
    <source>
        <dbReference type="PIRSR" id="PIRSR600542-1"/>
    </source>
</evidence>
<keyword evidence="19" id="KW-0175">Coiled coil</keyword>
<dbReference type="SUPFAM" id="SSF52777">
    <property type="entry name" value="CoA-dependent acyltransferases"/>
    <property type="match status" value="2"/>
</dbReference>
<dbReference type="Pfam" id="PF00755">
    <property type="entry name" value="Carn_acyltransf"/>
    <property type="match status" value="1"/>
</dbReference>
<evidence type="ECO:0000256" key="15">
    <source>
        <dbReference type="ARBA" id="ARBA00053195"/>
    </source>
</evidence>
<keyword evidence="6" id="KW-0999">Mitochondrion inner membrane</keyword>
<dbReference type="Gene3D" id="3.30.559.70">
    <property type="entry name" value="Choline/Carnitine o-acyltransferase, domain 2"/>
    <property type="match status" value="1"/>
</dbReference>
<evidence type="ECO:0000256" key="12">
    <source>
        <dbReference type="ARBA" id="ARBA00023140"/>
    </source>
</evidence>
<evidence type="ECO:0000256" key="3">
    <source>
        <dbReference type="ARBA" id="ARBA00005232"/>
    </source>
</evidence>
<name>A0A6A4IA86_9AGAR</name>
<comment type="function">
    <text evidence="15">Carnitine acetylase is specific for short chain fatty acids. Carnitine acetylase seems to affect the flux through the pyruvate dehydrogenase complex. It may be involved as well in the transport of acetyl-CoA into mitochondria.</text>
</comment>
<protein>
    <recommendedName>
        <fullName evidence="17">Carnitine O-acetyltransferase, mitochondrial</fullName>
        <ecNumber evidence="16">2.3.1.7</ecNumber>
    </recommendedName>
</protein>
<keyword evidence="13 21" id="KW-0012">Acyltransferase</keyword>
<dbReference type="OrthoDB" id="240216at2759"/>
<evidence type="ECO:0000256" key="6">
    <source>
        <dbReference type="ARBA" id="ARBA00022792"/>
    </source>
</evidence>
<dbReference type="InterPro" id="IPR023213">
    <property type="entry name" value="CAT-like_dom_sf"/>
</dbReference>
<evidence type="ECO:0000256" key="4">
    <source>
        <dbReference type="ARBA" id="ARBA00022448"/>
    </source>
</evidence>
<evidence type="ECO:0000259" key="20">
    <source>
        <dbReference type="Pfam" id="PF00755"/>
    </source>
</evidence>
<dbReference type="InterPro" id="IPR000542">
    <property type="entry name" value="Carn_acyl_trans"/>
</dbReference>